<evidence type="ECO:0000313" key="6">
    <source>
        <dbReference type="Proteomes" id="UP001236657"/>
    </source>
</evidence>
<dbReference type="SUPFAM" id="SSF53448">
    <property type="entry name" value="Nucleotide-diphospho-sugar transferases"/>
    <property type="match status" value="1"/>
</dbReference>
<evidence type="ECO:0000313" key="5">
    <source>
        <dbReference type="EMBL" id="WML91790.1"/>
    </source>
</evidence>
<keyword evidence="2" id="KW-0328">Glycosyltransferase</keyword>
<reference evidence="5 6" key="1">
    <citation type="submission" date="2023-08" db="EMBL/GenBank/DDBJ databases">
        <title>New molecular markers tilS and rpoB for phylogenetic and monitoring studies of the genus Thiothrix biodiversity.</title>
        <authorList>
            <person name="Ravin N.V."/>
            <person name="Smolyakov D."/>
            <person name="Markov N.D."/>
            <person name="Beletsky A.V."/>
            <person name="Mardanov A.V."/>
            <person name="Rudenko T.S."/>
            <person name="Grabovich M.Y."/>
        </authorList>
    </citation>
    <scope>NUCLEOTIDE SEQUENCE [LARGE SCALE GENOMIC DNA]</scope>
    <source>
        <strain evidence="5 6">MK1</strain>
    </source>
</reference>
<organism evidence="5 6">
    <name type="scientific">Thiothrix lacustris</name>
    <dbReference type="NCBI Taxonomy" id="525917"/>
    <lineage>
        <taxon>Bacteria</taxon>
        <taxon>Pseudomonadati</taxon>
        <taxon>Pseudomonadota</taxon>
        <taxon>Gammaproteobacteria</taxon>
        <taxon>Thiotrichales</taxon>
        <taxon>Thiotrichaceae</taxon>
        <taxon>Thiothrix</taxon>
    </lineage>
</organism>
<comment type="similarity">
    <text evidence="1">Belongs to the glycosyltransferase 2 family.</text>
</comment>
<evidence type="ECO:0000256" key="1">
    <source>
        <dbReference type="ARBA" id="ARBA00006739"/>
    </source>
</evidence>
<proteinExistence type="inferred from homology"/>
<dbReference type="EMBL" id="CP133218">
    <property type="protein sequence ID" value="WML91790.1"/>
    <property type="molecule type" value="Genomic_DNA"/>
</dbReference>
<dbReference type="PANTHER" id="PTHR43179">
    <property type="entry name" value="RHAMNOSYLTRANSFERASE WBBL"/>
    <property type="match status" value="1"/>
</dbReference>
<gene>
    <name evidence="5" type="ORF">RCF98_05490</name>
</gene>
<sequence>MTTIIQRPDVAVIVLTRNAGRLWPEWIKAIQQQTVQAGRYLVIDSLSEDHTAELAMAAGLEVQRIHPRDFSHGGTRQRAAELCPDAEFLVYLTQDAILKQADSLETLLRHCDADSHVGMVYGRHLPRAGADLLECHARGFTYPAISSVRDRESFKAMGYRAAFASDVYAVYRASALRSIGGFPQHIIVSEDSYVAARLLLAGWKAVYSAESTVEHSHRYTLWQMFRRYFDVGVFHASEEPLMKAVGAPDREAWVYVRSLIRYLYKRKAWLLPLAALQTLVKLIGFRLGKRYQKLPLAVCRMISVQKAYWLEDFGCKEGVCNTPLPMSGRRGVLHTPSLGAPVHHKYEKYEKFSPNLLQDVDKERLEY</sequence>
<dbReference type="RefSeq" id="WP_308896717.1">
    <property type="nucleotide sequence ID" value="NZ_CP133218.1"/>
</dbReference>
<feature type="domain" description="Glycosyltransferase 2-like" evidence="4">
    <location>
        <begin position="100"/>
        <end position="227"/>
    </location>
</feature>
<protein>
    <submittedName>
        <fullName evidence="5">Glycosyltransferase family 2 protein</fullName>
    </submittedName>
</protein>
<accession>A0ABY9MW88</accession>
<evidence type="ECO:0000256" key="2">
    <source>
        <dbReference type="ARBA" id="ARBA00022676"/>
    </source>
</evidence>
<name>A0ABY9MW88_9GAMM</name>
<dbReference type="PANTHER" id="PTHR43179:SF12">
    <property type="entry name" value="GALACTOFURANOSYLTRANSFERASE GLFT2"/>
    <property type="match status" value="1"/>
</dbReference>
<dbReference type="InterPro" id="IPR001173">
    <property type="entry name" value="Glyco_trans_2-like"/>
</dbReference>
<dbReference type="Gene3D" id="3.90.550.10">
    <property type="entry name" value="Spore Coat Polysaccharide Biosynthesis Protein SpsA, Chain A"/>
    <property type="match status" value="1"/>
</dbReference>
<dbReference type="CDD" id="cd00761">
    <property type="entry name" value="Glyco_tranf_GTA_type"/>
    <property type="match status" value="1"/>
</dbReference>
<dbReference type="Pfam" id="PF13632">
    <property type="entry name" value="Glyco_trans_2_3"/>
    <property type="match status" value="1"/>
</dbReference>
<dbReference type="Proteomes" id="UP001236657">
    <property type="component" value="Chromosome"/>
</dbReference>
<evidence type="ECO:0000259" key="4">
    <source>
        <dbReference type="Pfam" id="PF13632"/>
    </source>
</evidence>
<evidence type="ECO:0000256" key="3">
    <source>
        <dbReference type="ARBA" id="ARBA00022679"/>
    </source>
</evidence>
<keyword evidence="6" id="KW-1185">Reference proteome</keyword>
<dbReference type="InterPro" id="IPR029044">
    <property type="entry name" value="Nucleotide-diphossugar_trans"/>
</dbReference>
<keyword evidence="3" id="KW-0808">Transferase</keyword>